<name>A0ABX1ESY0_9PROT</name>
<organism evidence="6 7">
    <name type="scientific">Falsiroseomonas frigidaquae</name>
    <dbReference type="NCBI Taxonomy" id="487318"/>
    <lineage>
        <taxon>Bacteria</taxon>
        <taxon>Pseudomonadati</taxon>
        <taxon>Pseudomonadota</taxon>
        <taxon>Alphaproteobacteria</taxon>
        <taxon>Acetobacterales</taxon>
        <taxon>Roseomonadaceae</taxon>
        <taxon>Falsiroseomonas</taxon>
    </lineage>
</organism>
<dbReference type="Proteomes" id="UP000765160">
    <property type="component" value="Unassembled WGS sequence"/>
</dbReference>
<comment type="cofactor">
    <cofactor evidence="1">
        <name>FAD</name>
        <dbReference type="ChEBI" id="CHEBI:57692"/>
    </cofactor>
</comment>
<evidence type="ECO:0000313" key="7">
    <source>
        <dbReference type="Proteomes" id="UP000765160"/>
    </source>
</evidence>
<sequence>MPHANPRYPATPPPASGRDHRRVVVVGGGLVGLTLALDLARHGVAVTLLDEEDSVATGSRAICFAKRTLEIYGRLGLGEKLLARGVTWKTGRVFHQDRQVYAFDLLPEEGHRYPAFVNIQQYHVEAWLVEACAEAGVDLRWRHQVTGLAADADGVTLTVTTPSGAYALRADWLLACDGARSFIRRSLGLPLHGQVFQDRFLIADVVIRGEVAFPAERWFWFDPPFHPGQSVLLHKQPDELWRIDFQLGAEADPESEQQPERVRARVAAMLGPDVPFELEWVSLYTFRCRRLDRFVQGRVVLAGDSAHQVSPFGARGGNGGVQDADNLAWKLAAILRGEAGPALLASYEAERIAAAEENILHSTRATDFISPKTPAARAYRDAVLELAEGHAFARALVNSGRLSRPAVLADSPLNAADDGTWPGGAETGSPAPDAPVRHQGRPDWLLRHLGGEFALLVFDAVWTPVPGLRAVFVTAEETPGTLWDHSGLAAARYGAPPGGAVLIRPDQHIAARFAAPRPGAIRAALARALGQMEHAA</sequence>
<keyword evidence="2" id="KW-0285">Flavoprotein</keyword>
<dbReference type="Gene3D" id="3.30.70.2450">
    <property type="match status" value="1"/>
</dbReference>
<dbReference type="PRINTS" id="PR00420">
    <property type="entry name" value="RNGMNOXGNASE"/>
</dbReference>
<evidence type="ECO:0000259" key="5">
    <source>
        <dbReference type="Pfam" id="PF01494"/>
    </source>
</evidence>
<dbReference type="EMBL" id="JAAVTX010000001">
    <property type="protein sequence ID" value="NKE43736.1"/>
    <property type="molecule type" value="Genomic_DNA"/>
</dbReference>
<dbReference type="NCBIfam" id="NF006002">
    <property type="entry name" value="PRK08132.1"/>
    <property type="match status" value="1"/>
</dbReference>
<comment type="caution">
    <text evidence="6">The sequence shown here is derived from an EMBL/GenBank/DDBJ whole genome shotgun (WGS) entry which is preliminary data.</text>
</comment>
<dbReference type="Gene3D" id="3.50.50.60">
    <property type="entry name" value="FAD/NAD(P)-binding domain"/>
    <property type="match status" value="1"/>
</dbReference>
<protein>
    <submittedName>
        <fullName evidence="6">FAD-dependent oxidoreductase</fullName>
    </submittedName>
</protein>
<dbReference type="Pfam" id="PF01494">
    <property type="entry name" value="FAD_binding_3"/>
    <property type="match status" value="1"/>
</dbReference>
<accession>A0ABX1ESY0</accession>
<dbReference type="Gene3D" id="3.40.30.120">
    <property type="match status" value="1"/>
</dbReference>
<reference evidence="6 7" key="1">
    <citation type="submission" date="2020-03" db="EMBL/GenBank/DDBJ databases">
        <title>Roseomonas selenitidurans sp. nov. isolated from soil.</title>
        <authorList>
            <person name="Liu H."/>
        </authorList>
    </citation>
    <scope>NUCLEOTIDE SEQUENCE [LARGE SCALE GENOMIC DNA]</scope>
    <source>
        <strain evidence="6 7">JCM 15073</strain>
    </source>
</reference>
<evidence type="ECO:0000256" key="2">
    <source>
        <dbReference type="ARBA" id="ARBA00022630"/>
    </source>
</evidence>
<dbReference type="PANTHER" id="PTHR43004:SF19">
    <property type="entry name" value="BINDING MONOOXYGENASE, PUTATIVE (JCVI)-RELATED"/>
    <property type="match status" value="1"/>
</dbReference>
<dbReference type="InterPro" id="IPR002938">
    <property type="entry name" value="FAD-bd"/>
</dbReference>
<dbReference type="RefSeq" id="WP_168046986.1">
    <property type="nucleotide sequence ID" value="NZ_JAATJR010000001.1"/>
</dbReference>
<evidence type="ECO:0000256" key="3">
    <source>
        <dbReference type="ARBA" id="ARBA00022827"/>
    </source>
</evidence>
<feature type="region of interest" description="Disordered" evidence="4">
    <location>
        <begin position="413"/>
        <end position="439"/>
    </location>
</feature>
<keyword evidence="3" id="KW-0274">FAD</keyword>
<gene>
    <name evidence="6" type="ORF">HB662_03035</name>
</gene>
<dbReference type="PANTHER" id="PTHR43004">
    <property type="entry name" value="TRK SYSTEM POTASSIUM UPTAKE PROTEIN"/>
    <property type="match status" value="1"/>
</dbReference>
<evidence type="ECO:0000256" key="4">
    <source>
        <dbReference type="SAM" id="MobiDB-lite"/>
    </source>
</evidence>
<keyword evidence="7" id="KW-1185">Reference proteome</keyword>
<dbReference type="SUPFAM" id="SSF51905">
    <property type="entry name" value="FAD/NAD(P)-binding domain"/>
    <property type="match status" value="1"/>
</dbReference>
<proteinExistence type="predicted"/>
<evidence type="ECO:0000313" key="6">
    <source>
        <dbReference type="EMBL" id="NKE43736.1"/>
    </source>
</evidence>
<dbReference type="InterPro" id="IPR050641">
    <property type="entry name" value="RIFMO-like"/>
</dbReference>
<feature type="domain" description="FAD-binding" evidence="5">
    <location>
        <begin position="22"/>
        <end position="358"/>
    </location>
</feature>
<evidence type="ECO:0000256" key="1">
    <source>
        <dbReference type="ARBA" id="ARBA00001974"/>
    </source>
</evidence>
<dbReference type="InterPro" id="IPR036188">
    <property type="entry name" value="FAD/NAD-bd_sf"/>
</dbReference>